<dbReference type="Pfam" id="PF20266">
    <property type="entry name" value="Mab-21_C"/>
    <property type="match status" value="1"/>
</dbReference>
<evidence type="ECO:0000256" key="6">
    <source>
        <dbReference type="ARBA" id="ARBA00023136"/>
    </source>
</evidence>
<protein>
    <recommendedName>
        <fullName evidence="10">Mab-21-like HhH/H2TH-like domain-containing protein</fullName>
    </recommendedName>
</protein>
<sequence>RAVSAQAMAARQFFTLLVQSILWNAQMVGDELDEATRERMQQREEYLSWEMTRLLQELEQGTQELAQRTQEQSGFAWGALLFAALRQWQFWAVAGVLLLLFRLCCWLRKRSQEVDSSSDEESSSSDREQVEEEVEEEDDSDSDNDLGRLFAEHIQWPVQNLARDCQVVKDLIDNFILVFQENLSNSFFPVLEPAIGVGSAFEGWSPHEEDIIYRLLVPLKPPRGHAFHLELGNRGETPAWYSYVRVELVCTCMREQLAGEMLCFLHHPVEELRRDQGPSLLRTLCTGSYLDVQKTARWFYQLVQEAWVVLPQSSTWRLTMSPSSRSCKFRVTEGNNKSHIIEMMFGVQQGNSDIFVSSQDTEALFTPSTTWPESYAVAEAKFFRHMARQVPHDSIHLRCLQAYARILVGTGFSTYTLKTVVMHLLNTIPLSGWRRRHFVLRMDDTMRYLRRCLEERRLDHFFLGNESVPEEIILPPDFQMAEPLNLFQHLVQDPAAHAEAMREHMYLRQRFMRLLLYGH</sequence>
<evidence type="ECO:0000256" key="3">
    <source>
        <dbReference type="ARBA" id="ARBA00022692"/>
    </source>
</evidence>
<dbReference type="AlphaFoldDB" id="A0A663ERN3"/>
<feature type="chain" id="PRO_5025609950" description="Mab-21-like HhH/H2TH-like domain-containing protein" evidence="9">
    <location>
        <begin position="26"/>
        <end position="519"/>
    </location>
</feature>
<feature type="region of interest" description="Disordered" evidence="8">
    <location>
        <begin position="116"/>
        <end position="143"/>
    </location>
</feature>
<dbReference type="PRINTS" id="PR02107">
    <property type="entry name" value="INOS145TPRIP"/>
</dbReference>
<dbReference type="PANTHER" id="PTHR10656:SF40">
    <property type="entry name" value="INOSITOL 1,4,5-TRISPHOSPHATE RECEPTOR-INTERACTING PROTEIN-LIKE 1"/>
    <property type="match status" value="1"/>
</dbReference>
<evidence type="ECO:0000256" key="2">
    <source>
        <dbReference type="ARBA" id="ARBA00005554"/>
    </source>
</evidence>
<keyword evidence="7" id="KW-0175">Coiled coil</keyword>
<feature type="signal peptide" evidence="9">
    <location>
        <begin position="1"/>
        <end position="25"/>
    </location>
</feature>
<dbReference type="GO" id="GO:0016020">
    <property type="term" value="C:membrane"/>
    <property type="evidence" value="ECO:0007669"/>
    <property type="project" value="UniProtKB-SubCell"/>
</dbReference>
<evidence type="ECO:0000256" key="7">
    <source>
        <dbReference type="SAM" id="Coils"/>
    </source>
</evidence>
<keyword evidence="4 9" id="KW-0732">Signal</keyword>
<evidence type="ECO:0000259" key="10">
    <source>
        <dbReference type="Pfam" id="PF20266"/>
    </source>
</evidence>
<evidence type="ECO:0000256" key="1">
    <source>
        <dbReference type="ARBA" id="ARBA00004479"/>
    </source>
</evidence>
<dbReference type="Gene3D" id="1.10.1410.40">
    <property type="match status" value="1"/>
</dbReference>
<evidence type="ECO:0000256" key="8">
    <source>
        <dbReference type="SAM" id="MobiDB-lite"/>
    </source>
</evidence>
<dbReference type="GeneTree" id="ENSGT01050000244827"/>
<dbReference type="PANTHER" id="PTHR10656">
    <property type="entry name" value="CELL FATE DETERMINING PROTEIN MAB21-RELATED"/>
    <property type="match status" value="1"/>
</dbReference>
<keyword evidence="6" id="KW-0472">Membrane</keyword>
<dbReference type="Proteomes" id="UP000472275">
    <property type="component" value="Chromosome 2"/>
</dbReference>
<feature type="coiled-coil region" evidence="7">
    <location>
        <begin position="25"/>
        <end position="71"/>
    </location>
</feature>
<evidence type="ECO:0000313" key="12">
    <source>
        <dbReference type="Proteomes" id="UP000472275"/>
    </source>
</evidence>
<organism evidence="11 12">
    <name type="scientific">Aquila chrysaetos chrysaetos</name>
    <dbReference type="NCBI Taxonomy" id="223781"/>
    <lineage>
        <taxon>Eukaryota</taxon>
        <taxon>Metazoa</taxon>
        <taxon>Chordata</taxon>
        <taxon>Craniata</taxon>
        <taxon>Vertebrata</taxon>
        <taxon>Euteleostomi</taxon>
        <taxon>Archelosauria</taxon>
        <taxon>Archosauria</taxon>
        <taxon>Dinosauria</taxon>
        <taxon>Saurischia</taxon>
        <taxon>Theropoda</taxon>
        <taxon>Coelurosauria</taxon>
        <taxon>Aves</taxon>
        <taxon>Neognathae</taxon>
        <taxon>Neoaves</taxon>
        <taxon>Telluraves</taxon>
        <taxon>Accipitrimorphae</taxon>
        <taxon>Accipitriformes</taxon>
        <taxon>Accipitridae</taxon>
        <taxon>Accipitrinae</taxon>
        <taxon>Aquila</taxon>
    </lineage>
</organism>
<name>A0A663ERN3_AQUCH</name>
<keyword evidence="3" id="KW-0812">Transmembrane</keyword>
<evidence type="ECO:0000313" key="11">
    <source>
        <dbReference type="Ensembl" id="ENSACCP00020014501.1"/>
    </source>
</evidence>
<keyword evidence="12" id="KW-1185">Reference proteome</keyword>
<keyword evidence="5" id="KW-1133">Transmembrane helix</keyword>
<dbReference type="InterPro" id="IPR024810">
    <property type="entry name" value="MAB21L/cGLR"/>
</dbReference>
<dbReference type="SMART" id="SM01265">
    <property type="entry name" value="Mab-21"/>
    <property type="match status" value="1"/>
</dbReference>
<dbReference type="InterPro" id="IPR026250">
    <property type="entry name" value="ITPRIP-like"/>
</dbReference>
<dbReference type="Ensembl" id="ENSACCT00020015134.1">
    <property type="protein sequence ID" value="ENSACCP00020014501.1"/>
    <property type="gene ID" value="ENSACCG00020009981.1"/>
</dbReference>
<comment type="subcellular location">
    <subcellularLocation>
        <location evidence="1">Membrane</location>
        <topology evidence="1">Single-pass type I membrane protein</topology>
    </subcellularLocation>
</comment>
<evidence type="ECO:0000256" key="5">
    <source>
        <dbReference type="ARBA" id="ARBA00022989"/>
    </source>
</evidence>
<comment type="similarity">
    <text evidence="2">Belongs to the ITPRIP family.</text>
</comment>
<evidence type="ECO:0000256" key="4">
    <source>
        <dbReference type="ARBA" id="ARBA00022729"/>
    </source>
</evidence>
<proteinExistence type="inferred from homology"/>
<accession>A0A663ERN3</accession>
<dbReference type="InParanoid" id="A0A663ERN3"/>
<reference evidence="11" key="1">
    <citation type="submission" date="2025-08" db="UniProtKB">
        <authorList>
            <consortium name="Ensembl"/>
        </authorList>
    </citation>
    <scope>IDENTIFICATION</scope>
</reference>
<evidence type="ECO:0000256" key="9">
    <source>
        <dbReference type="SAM" id="SignalP"/>
    </source>
</evidence>
<reference evidence="11" key="2">
    <citation type="submission" date="2025-09" db="UniProtKB">
        <authorList>
            <consortium name="Ensembl"/>
        </authorList>
    </citation>
    <scope>IDENTIFICATION</scope>
</reference>
<feature type="domain" description="Mab-21-like HhH/H2TH-like" evidence="10">
    <location>
        <begin position="412"/>
        <end position="463"/>
    </location>
</feature>
<dbReference type="InterPro" id="IPR046906">
    <property type="entry name" value="Mab-21_HhH/H2TH-like"/>
</dbReference>